<organism evidence="2">
    <name type="scientific">mine drainage metagenome</name>
    <dbReference type="NCBI Taxonomy" id="410659"/>
    <lineage>
        <taxon>unclassified sequences</taxon>
        <taxon>metagenomes</taxon>
        <taxon>ecological metagenomes</taxon>
    </lineage>
</organism>
<dbReference type="InterPro" id="IPR031571">
    <property type="entry name" value="RcpC_dom"/>
</dbReference>
<accession>A0A1J5PUR5</accession>
<dbReference type="Pfam" id="PF16976">
    <property type="entry name" value="RcpC"/>
    <property type="match status" value="1"/>
</dbReference>
<evidence type="ECO:0000259" key="1">
    <source>
        <dbReference type="Pfam" id="PF16976"/>
    </source>
</evidence>
<dbReference type="EMBL" id="MLJW01002358">
    <property type="protein sequence ID" value="OIQ74866.1"/>
    <property type="molecule type" value="Genomic_DNA"/>
</dbReference>
<reference evidence="2" key="1">
    <citation type="submission" date="2016-10" db="EMBL/GenBank/DDBJ databases">
        <title>Sequence of Gallionella enrichment culture.</title>
        <authorList>
            <person name="Poehlein A."/>
            <person name="Muehling M."/>
            <person name="Daniel R."/>
        </authorList>
    </citation>
    <scope>NUCLEOTIDE SEQUENCE</scope>
</reference>
<dbReference type="NCBIfam" id="TIGR03177">
    <property type="entry name" value="pilus_cpaB"/>
    <property type="match status" value="1"/>
</dbReference>
<dbReference type="InterPro" id="IPR017592">
    <property type="entry name" value="Pilus_assmbl_Flp-typ_CpaB"/>
</dbReference>
<feature type="domain" description="Flp pilus assembly protein RcpC/CpaB" evidence="1">
    <location>
        <begin position="55"/>
        <end position="157"/>
    </location>
</feature>
<comment type="caution">
    <text evidence="2">The sequence shown here is derived from an EMBL/GenBank/DDBJ whole genome shotgun (WGS) entry which is preliminary data.</text>
</comment>
<gene>
    <name evidence="2" type="ORF">GALL_434750</name>
</gene>
<protein>
    <recommendedName>
        <fullName evidence="1">Flp pilus assembly protein RcpC/CpaB domain-containing protein</fullName>
    </recommendedName>
</protein>
<name>A0A1J5PUR5_9ZZZZ</name>
<dbReference type="AlphaFoldDB" id="A0A1J5PUR5"/>
<evidence type="ECO:0000313" key="2">
    <source>
        <dbReference type="EMBL" id="OIQ74866.1"/>
    </source>
</evidence>
<proteinExistence type="predicted"/>
<sequence length="215" mass="22293">MIAWPKDALPKTAFTDPAVLFPAGDNKARIVLRATDQFEPILSSAVTKPGEDAGITTLLAKGMRAFAIRVDVASGVSGFLRPSDHVDIYWTGNGGGATGDVTRLIEPGVNVIAVDQTSSNSQTTATIIARTITVEATPQQVATLAQAQATGKLSMSLVGNNDSSVASAVEVDSNRLLGIQAKAIAPAAAVEAPKVCTIRQRNGDKVTEVPIPCTN</sequence>